<name>A0A0D9Y251_9ORYZ</name>
<keyword evidence="3" id="KW-1185">Reference proteome</keyword>
<feature type="region of interest" description="Disordered" evidence="1">
    <location>
        <begin position="154"/>
        <end position="175"/>
    </location>
</feature>
<reference evidence="2" key="1">
    <citation type="submission" date="2013-08" db="EMBL/GenBank/DDBJ databases">
        <title>Oryza genome evolution.</title>
        <authorList>
            <person name="Wing R.A."/>
            <person name="Panaud O."/>
            <person name="Oliveira A.C."/>
        </authorList>
    </citation>
    <scope>NUCLEOTIDE SEQUENCE</scope>
</reference>
<dbReference type="STRING" id="40148.A0A0D9Y251"/>
<proteinExistence type="predicted"/>
<dbReference type="AlphaFoldDB" id="A0A0D9Y251"/>
<sequence length="257" mass="27123">MASTTKRLMTTARARRFSTSTSTSPPATVVLYDHHGPPDKVLMVADLPLAEIGDCDMCVRMLAAPSTPPTSTASRVSTPFALPFPSSLQATRGSARSTPSAPPSLPRSSPSAAGSSLPRLLVHLADLHHQPSHHLAHGPLRCASLICRQRRHGGHAGVRDGADAEEVQPAGGGHGGAAKLISEALEMGINTRGDKKATTPSWPEAPAPFPRAPKEFCRSLHPEFLGLQVEFAELGLGAPEMVLWAPERASQSLRLPS</sequence>
<evidence type="ECO:0000313" key="2">
    <source>
        <dbReference type="EnsemblPlants" id="OGLUM01G00390.1"/>
    </source>
</evidence>
<dbReference type="Proteomes" id="UP000026961">
    <property type="component" value="Chromosome 1"/>
</dbReference>
<accession>A0A0D9Y251</accession>
<dbReference type="Gramene" id="OGLUM01G00390.1">
    <property type="protein sequence ID" value="OGLUM01G00390.1"/>
    <property type="gene ID" value="OGLUM01G00390"/>
</dbReference>
<evidence type="ECO:0000313" key="3">
    <source>
        <dbReference type="Proteomes" id="UP000026961"/>
    </source>
</evidence>
<dbReference type="HOGENOM" id="CLU_1083277_0_0_1"/>
<dbReference type="EnsemblPlants" id="OGLUM01G00390.1">
    <property type="protein sequence ID" value="OGLUM01G00390.1"/>
    <property type="gene ID" value="OGLUM01G00390"/>
</dbReference>
<reference evidence="2" key="2">
    <citation type="submission" date="2015-04" db="UniProtKB">
        <authorList>
            <consortium name="EnsemblPlants"/>
        </authorList>
    </citation>
    <scope>IDENTIFICATION</scope>
</reference>
<feature type="region of interest" description="Disordered" evidence="1">
    <location>
        <begin position="84"/>
        <end position="114"/>
    </location>
</feature>
<feature type="region of interest" description="Disordered" evidence="1">
    <location>
        <begin position="1"/>
        <end position="24"/>
    </location>
</feature>
<organism evidence="2">
    <name type="scientific">Oryza glumipatula</name>
    <dbReference type="NCBI Taxonomy" id="40148"/>
    <lineage>
        <taxon>Eukaryota</taxon>
        <taxon>Viridiplantae</taxon>
        <taxon>Streptophyta</taxon>
        <taxon>Embryophyta</taxon>
        <taxon>Tracheophyta</taxon>
        <taxon>Spermatophyta</taxon>
        <taxon>Magnoliopsida</taxon>
        <taxon>Liliopsida</taxon>
        <taxon>Poales</taxon>
        <taxon>Poaceae</taxon>
        <taxon>BOP clade</taxon>
        <taxon>Oryzoideae</taxon>
        <taxon>Oryzeae</taxon>
        <taxon>Oryzinae</taxon>
        <taxon>Oryza</taxon>
    </lineage>
</organism>
<protein>
    <submittedName>
        <fullName evidence="2">Uncharacterized protein</fullName>
    </submittedName>
</protein>
<evidence type="ECO:0000256" key="1">
    <source>
        <dbReference type="SAM" id="MobiDB-lite"/>
    </source>
</evidence>
<reference evidence="2" key="3">
    <citation type="submission" date="2018-05" db="EMBL/GenBank/DDBJ databases">
        <title>OgluRS3 (Oryza glumaepatula Reference Sequence Version 3).</title>
        <authorList>
            <person name="Zhang J."/>
            <person name="Kudrna D."/>
            <person name="Lee S."/>
            <person name="Talag J."/>
            <person name="Welchert J."/>
            <person name="Wing R.A."/>
        </authorList>
    </citation>
    <scope>NUCLEOTIDE SEQUENCE [LARGE SCALE GENOMIC DNA]</scope>
</reference>